<proteinExistence type="predicted"/>
<gene>
    <name evidence="2" type="ORF">H8E23_02405</name>
</gene>
<accession>A0A8J6NQT0</accession>
<dbReference type="PANTHER" id="PTHR42895">
    <property type="entry name" value="IRON-SULFUR CLUSTER-BINDING PROTEIN-RELATED"/>
    <property type="match status" value="1"/>
</dbReference>
<dbReference type="InterPro" id="IPR042259">
    <property type="entry name" value="Raco-like_middle_sf"/>
</dbReference>
<dbReference type="AlphaFoldDB" id="A0A8J6NQT0"/>
<dbReference type="Pfam" id="PF14574">
    <property type="entry name" value="RACo_C_ter"/>
    <property type="match status" value="1"/>
</dbReference>
<dbReference type="EMBL" id="JACNJH010000076">
    <property type="protein sequence ID" value="MBC8360237.1"/>
    <property type="molecule type" value="Genomic_DNA"/>
</dbReference>
<evidence type="ECO:0000313" key="3">
    <source>
        <dbReference type="Proteomes" id="UP000603434"/>
    </source>
</evidence>
<evidence type="ECO:0000313" key="2">
    <source>
        <dbReference type="EMBL" id="MBC8360237.1"/>
    </source>
</evidence>
<dbReference type="InterPro" id="IPR052911">
    <property type="entry name" value="Corrinoid_activation_enz"/>
</dbReference>
<comment type="caution">
    <text evidence="2">The sequence shown here is derived from an EMBL/GenBank/DDBJ whole genome shotgun (WGS) entry which is preliminary data.</text>
</comment>
<dbReference type="SUPFAM" id="SSF54292">
    <property type="entry name" value="2Fe-2S ferredoxin-like"/>
    <property type="match status" value="1"/>
</dbReference>
<dbReference type="CDD" id="cd00207">
    <property type="entry name" value="fer2"/>
    <property type="match status" value="1"/>
</dbReference>
<dbReference type="Gene3D" id="3.10.20.880">
    <property type="match status" value="1"/>
</dbReference>
<dbReference type="InterPro" id="IPR012675">
    <property type="entry name" value="Beta-grasp_dom_sf"/>
</dbReference>
<dbReference type="InterPro" id="IPR001041">
    <property type="entry name" value="2Fe-2S_ferredoxin-type"/>
</dbReference>
<dbReference type="PROSITE" id="PS51085">
    <property type="entry name" value="2FE2S_FER_2"/>
    <property type="match status" value="1"/>
</dbReference>
<dbReference type="GO" id="GO:0051536">
    <property type="term" value="F:iron-sulfur cluster binding"/>
    <property type="evidence" value="ECO:0007669"/>
    <property type="project" value="InterPro"/>
</dbReference>
<dbReference type="InterPro" id="IPR041414">
    <property type="entry name" value="Raco-like_middle"/>
</dbReference>
<dbReference type="InterPro" id="IPR027980">
    <property type="entry name" value="RACo_C"/>
</dbReference>
<feature type="domain" description="2Fe-2S ferredoxin-type" evidence="1">
    <location>
        <begin position="3"/>
        <end position="108"/>
    </location>
</feature>
<dbReference type="Pfam" id="PF00111">
    <property type="entry name" value="Fer2"/>
    <property type="match status" value="1"/>
</dbReference>
<protein>
    <submittedName>
        <fullName evidence="2">DUF4445 domain-containing protein</fullName>
    </submittedName>
</protein>
<dbReference type="Pfam" id="PF17650">
    <property type="entry name" value="RACo_linker"/>
    <property type="match status" value="1"/>
</dbReference>
<evidence type="ECO:0000259" key="1">
    <source>
        <dbReference type="PROSITE" id="PS51085"/>
    </source>
</evidence>
<dbReference type="Gene3D" id="3.10.20.30">
    <property type="match status" value="1"/>
</dbReference>
<dbReference type="InterPro" id="IPR036010">
    <property type="entry name" value="2Fe-2S_ferredoxin-like_sf"/>
</dbReference>
<sequence length="692" mass="76833">METAIVIFQPSGHRGKISKGKTILEAARELGENIESLCGGKGACGKCRVLIAEGQYPKYGVESSRNHLSGWQESEARFITPKMKKEGYRLACSAAIQDDILVFVPEESRASKQIVSKRPRLLPVDYDPVVKKYFLIVNPPSQSDSRGDLERILSALKVQYGLENLGCDIDMLHSCDIDVLRSLPIQLRRQNWQVTVSIWMDREIIRIQAGRWPNSYGIAVDIGTTTVVASLVQLNSMRILDTQYIMNPQVKYGEDVISRVNYHAQNKDGLQQMNTDIVAALNRMITALLRSTWPQDTDWPATNGNFDFSETQKQRLKTEEKHLCLIPEDIEDVTIVGNTIMHHIFLQLDPRHVALSPFPPVVQKSLNIKARNLGINICPSAYVHILPNEAGFVGADNVAVLTAEAPYKSDQIQLIIDIGTNGELVLGNKERLLSTSCATGPAFEGAEITCGMRAAAGAIERIAIDPETHEVIYKVVANDTWSNYAKTGELKTRGICGSGIMDILAELYRTGIINKSGAFRKNVKSPRYRINPETRQQEFVIAWAAETATGRDITVTQKDIRQIQLAKAAIYTGCKLLMRLWGTDRVDIIKIAGGFGLHIDPVKTLIMGMIPDCDPARIVPIGNAAGTGALATLLNRGKRAESDWVARMVEYVDLASLKDFKAEFIEALHIPHKKDSFPHLESILPPEILFQK</sequence>
<dbReference type="Gene3D" id="3.30.420.480">
    <property type="entry name" value="Domain of unknown function (DUF4445)"/>
    <property type="match status" value="1"/>
</dbReference>
<dbReference type="Pfam" id="PF17651">
    <property type="entry name" value="Raco_middle"/>
    <property type="match status" value="2"/>
</dbReference>
<name>A0A8J6NQT0_9BACT</name>
<dbReference type="PANTHER" id="PTHR42895:SF1">
    <property type="entry name" value="IRON-SULFUR CLUSTER PROTEIN"/>
    <property type="match status" value="1"/>
</dbReference>
<organism evidence="2 3">
    <name type="scientific">Candidatus Desulfatibia profunda</name>
    <dbReference type="NCBI Taxonomy" id="2841695"/>
    <lineage>
        <taxon>Bacteria</taxon>
        <taxon>Pseudomonadati</taxon>
        <taxon>Thermodesulfobacteriota</taxon>
        <taxon>Desulfobacteria</taxon>
        <taxon>Desulfobacterales</taxon>
        <taxon>Desulfobacterales incertae sedis</taxon>
        <taxon>Candidatus Desulfatibia</taxon>
    </lineage>
</organism>
<dbReference type="InterPro" id="IPR040506">
    <property type="entry name" value="RACo_linker"/>
</dbReference>
<reference evidence="2 3" key="1">
    <citation type="submission" date="2020-08" db="EMBL/GenBank/DDBJ databases">
        <title>Bridging the membrane lipid divide: bacteria of the FCB group superphylum have the potential to synthesize archaeal ether lipids.</title>
        <authorList>
            <person name="Villanueva L."/>
            <person name="Von Meijenfeldt F.A.B."/>
            <person name="Westbye A.B."/>
            <person name="Yadav S."/>
            <person name="Hopmans E.C."/>
            <person name="Dutilh B.E."/>
            <person name="Sinninghe Damste J.S."/>
        </authorList>
    </citation>
    <scope>NUCLEOTIDE SEQUENCE [LARGE SCALE GENOMIC DNA]</scope>
    <source>
        <strain evidence="2">NIOZ-UU30</strain>
    </source>
</reference>
<dbReference type="Proteomes" id="UP000603434">
    <property type="component" value="Unassembled WGS sequence"/>
</dbReference>